<dbReference type="STRING" id="1912961.BU204_06655"/>
<dbReference type="OrthoDB" id="5243187at2"/>
<dbReference type="AlphaFoldDB" id="A0A1Q8CV51"/>
<dbReference type="SUPFAM" id="SSF55718">
    <property type="entry name" value="SCP-like"/>
    <property type="match status" value="1"/>
</dbReference>
<name>A0A1Q8CV51_9PSEU</name>
<accession>A0A1Q8CV51</accession>
<dbReference type="Gene3D" id="3.30.1050.10">
    <property type="entry name" value="SCP2 sterol-binding domain"/>
    <property type="match status" value="1"/>
</dbReference>
<dbReference type="RefSeq" id="WP_075124674.1">
    <property type="nucleotide sequence ID" value="NZ_MSIE01000008.1"/>
</dbReference>
<sequence>MRFRRKADTVAVRAGSGVDIDAFARAVDPRLLDEVQFVRLVEVLDMLGRVGTGIELAGMRTETFAWFVSRASTGQLDRLMADPHLRQVVFDEVFTRMSQHLDPVRAATLHAVVHWRFVDAAGEDRFETRIDGGACTTGREPTADPRVTITLSPTDFLRAVTGAVTLPLLFVRGGVKVRGDLAFAAGLIGYFDLPTP</sequence>
<dbReference type="Proteomes" id="UP000185596">
    <property type="component" value="Unassembled WGS sequence"/>
</dbReference>
<dbReference type="EMBL" id="MSIE01000008">
    <property type="protein sequence ID" value="OLF18241.1"/>
    <property type="molecule type" value="Genomic_DNA"/>
</dbReference>
<dbReference type="InterPro" id="IPR036527">
    <property type="entry name" value="SCP2_sterol-bd_dom_sf"/>
</dbReference>
<proteinExistence type="predicted"/>
<organism evidence="2 3">
    <name type="scientific">Actinophytocola xanthii</name>
    <dbReference type="NCBI Taxonomy" id="1912961"/>
    <lineage>
        <taxon>Bacteria</taxon>
        <taxon>Bacillati</taxon>
        <taxon>Actinomycetota</taxon>
        <taxon>Actinomycetes</taxon>
        <taxon>Pseudonocardiales</taxon>
        <taxon>Pseudonocardiaceae</taxon>
    </lineage>
</organism>
<evidence type="ECO:0000313" key="3">
    <source>
        <dbReference type="Proteomes" id="UP000185596"/>
    </source>
</evidence>
<protein>
    <recommendedName>
        <fullName evidence="1">Alkyl sulfatase C-terminal domain-containing protein</fullName>
    </recommendedName>
</protein>
<dbReference type="InterPro" id="IPR029229">
    <property type="entry name" value="Alkyl_sulf_C"/>
</dbReference>
<feature type="domain" description="Alkyl sulfatase C-terminal" evidence="1">
    <location>
        <begin position="84"/>
        <end position="196"/>
    </location>
</feature>
<reference evidence="2 3" key="1">
    <citation type="submission" date="2016-12" db="EMBL/GenBank/DDBJ databases">
        <title>The draft genome sequence of Actinophytocola sp. 11-183.</title>
        <authorList>
            <person name="Wang W."/>
            <person name="Yuan L."/>
        </authorList>
    </citation>
    <scope>NUCLEOTIDE SEQUENCE [LARGE SCALE GENOMIC DNA]</scope>
    <source>
        <strain evidence="2 3">11-183</strain>
    </source>
</reference>
<keyword evidence="3" id="KW-1185">Reference proteome</keyword>
<dbReference type="Pfam" id="PF14864">
    <property type="entry name" value="Alkyl_sulf_C"/>
    <property type="match status" value="1"/>
</dbReference>
<comment type="caution">
    <text evidence="2">The sequence shown here is derived from an EMBL/GenBank/DDBJ whole genome shotgun (WGS) entry which is preliminary data.</text>
</comment>
<evidence type="ECO:0000259" key="1">
    <source>
        <dbReference type="Pfam" id="PF14864"/>
    </source>
</evidence>
<evidence type="ECO:0000313" key="2">
    <source>
        <dbReference type="EMBL" id="OLF18241.1"/>
    </source>
</evidence>
<gene>
    <name evidence="2" type="ORF">BU204_06655</name>
</gene>